<dbReference type="Proteomes" id="UP000287166">
    <property type="component" value="Unassembled WGS sequence"/>
</dbReference>
<feature type="region of interest" description="Disordered" evidence="1">
    <location>
        <begin position="43"/>
        <end position="75"/>
    </location>
</feature>
<proteinExistence type="predicted"/>
<dbReference type="RefSeq" id="XP_027617124.1">
    <property type="nucleotide sequence ID" value="XM_027761323.1"/>
</dbReference>
<evidence type="ECO:0000256" key="1">
    <source>
        <dbReference type="SAM" id="MobiDB-lite"/>
    </source>
</evidence>
<dbReference type="AlphaFoldDB" id="A0A401GVF1"/>
<dbReference type="GeneID" id="38783128"/>
<evidence type="ECO:0000313" key="3">
    <source>
        <dbReference type="Proteomes" id="UP000287166"/>
    </source>
</evidence>
<name>A0A401GVF1_9APHY</name>
<keyword evidence="3" id="KW-1185">Reference proteome</keyword>
<sequence>MSPLPSRISINGHSPILIHSLIGVMHGHLLSVSGRCRPERLATKVVPHRSQDRQLRSKNTSTRTSSSPTTPTPMA</sequence>
<feature type="compositionally biased region" description="Low complexity" evidence="1">
    <location>
        <begin position="60"/>
        <end position="69"/>
    </location>
</feature>
<organism evidence="2 3">
    <name type="scientific">Sparassis crispa</name>
    <dbReference type="NCBI Taxonomy" id="139825"/>
    <lineage>
        <taxon>Eukaryota</taxon>
        <taxon>Fungi</taxon>
        <taxon>Dikarya</taxon>
        <taxon>Basidiomycota</taxon>
        <taxon>Agaricomycotina</taxon>
        <taxon>Agaricomycetes</taxon>
        <taxon>Polyporales</taxon>
        <taxon>Sparassidaceae</taxon>
        <taxon>Sparassis</taxon>
    </lineage>
</organism>
<evidence type="ECO:0000313" key="2">
    <source>
        <dbReference type="EMBL" id="GBE86211.1"/>
    </source>
</evidence>
<gene>
    <name evidence="2" type="ORF">SCP_0900900</name>
</gene>
<accession>A0A401GVF1</accession>
<comment type="caution">
    <text evidence="2">The sequence shown here is derived from an EMBL/GenBank/DDBJ whole genome shotgun (WGS) entry which is preliminary data.</text>
</comment>
<dbReference type="EMBL" id="BFAD01000009">
    <property type="protein sequence ID" value="GBE86211.1"/>
    <property type="molecule type" value="Genomic_DNA"/>
</dbReference>
<dbReference type="InParanoid" id="A0A401GVF1"/>
<reference evidence="2 3" key="1">
    <citation type="journal article" date="2018" name="Sci. Rep.">
        <title>Genome sequence of the cauliflower mushroom Sparassis crispa (Hanabiratake) and its association with beneficial usage.</title>
        <authorList>
            <person name="Kiyama R."/>
            <person name="Furutani Y."/>
            <person name="Kawaguchi K."/>
            <person name="Nakanishi T."/>
        </authorList>
    </citation>
    <scope>NUCLEOTIDE SEQUENCE [LARGE SCALE GENOMIC DNA]</scope>
</reference>
<protein>
    <submittedName>
        <fullName evidence="2">Uncharacterized protein</fullName>
    </submittedName>
</protein>